<dbReference type="PANTHER" id="PTHR21301:SF10">
    <property type="entry name" value="REVERSE TRANSCRIPTASE DOMAIN-CONTAINING PROTEIN"/>
    <property type="match status" value="1"/>
</dbReference>
<protein>
    <recommendedName>
        <fullName evidence="1">Reverse transcriptase domain-containing protein</fullName>
    </recommendedName>
</protein>
<gene>
    <name evidence="2" type="ORF">NQ318_001718</name>
</gene>
<name>A0AAV8XV42_9CUCU</name>
<keyword evidence="3" id="KW-1185">Reference proteome</keyword>
<feature type="domain" description="Reverse transcriptase" evidence="1">
    <location>
        <begin position="1"/>
        <end position="160"/>
    </location>
</feature>
<accession>A0AAV8XV42</accession>
<reference evidence="2" key="1">
    <citation type="journal article" date="2023" name="Insect Mol. Biol.">
        <title>Genome sequencing provides insights into the evolution of gene families encoding plant cell wall-degrading enzymes in longhorned beetles.</title>
        <authorList>
            <person name="Shin N.R."/>
            <person name="Okamura Y."/>
            <person name="Kirsch R."/>
            <person name="Pauchet Y."/>
        </authorList>
    </citation>
    <scope>NUCLEOTIDE SEQUENCE</scope>
    <source>
        <strain evidence="2">AMC_N1</strain>
    </source>
</reference>
<dbReference type="CDD" id="cd00304">
    <property type="entry name" value="RT_like"/>
    <property type="match status" value="1"/>
</dbReference>
<dbReference type="EMBL" id="JAPWTK010000306">
    <property type="protein sequence ID" value="KAJ8942994.1"/>
    <property type="molecule type" value="Genomic_DNA"/>
</dbReference>
<dbReference type="Proteomes" id="UP001162162">
    <property type="component" value="Unassembled WGS sequence"/>
</dbReference>
<dbReference type="PANTHER" id="PTHR21301">
    <property type="entry name" value="REVERSE TRANSCRIPTASE"/>
    <property type="match status" value="1"/>
</dbReference>
<dbReference type="InterPro" id="IPR000477">
    <property type="entry name" value="RT_dom"/>
</dbReference>
<evidence type="ECO:0000313" key="3">
    <source>
        <dbReference type="Proteomes" id="UP001162162"/>
    </source>
</evidence>
<comment type="caution">
    <text evidence="2">The sequence shown here is derived from an EMBL/GenBank/DDBJ whole genome shotgun (WGS) entry which is preliminary data.</text>
</comment>
<evidence type="ECO:0000313" key="2">
    <source>
        <dbReference type="EMBL" id="KAJ8942994.1"/>
    </source>
</evidence>
<organism evidence="2 3">
    <name type="scientific">Aromia moschata</name>
    <dbReference type="NCBI Taxonomy" id="1265417"/>
    <lineage>
        <taxon>Eukaryota</taxon>
        <taxon>Metazoa</taxon>
        <taxon>Ecdysozoa</taxon>
        <taxon>Arthropoda</taxon>
        <taxon>Hexapoda</taxon>
        <taxon>Insecta</taxon>
        <taxon>Pterygota</taxon>
        <taxon>Neoptera</taxon>
        <taxon>Endopterygota</taxon>
        <taxon>Coleoptera</taxon>
        <taxon>Polyphaga</taxon>
        <taxon>Cucujiformia</taxon>
        <taxon>Chrysomeloidea</taxon>
        <taxon>Cerambycidae</taxon>
        <taxon>Cerambycinae</taxon>
        <taxon>Callichromatini</taxon>
        <taxon>Aromia</taxon>
    </lineage>
</organism>
<evidence type="ECO:0000259" key="1">
    <source>
        <dbReference type="PROSITE" id="PS50878"/>
    </source>
</evidence>
<proteinExistence type="predicted"/>
<dbReference type="PROSITE" id="PS50878">
    <property type="entry name" value="RT_POL"/>
    <property type="match status" value="1"/>
</dbReference>
<sequence length="215" mass="25175">MQYKGEYFQQHEGTAIGNSLSPFIANLFMSKFETEVKDKFEYFSRVWFRYADDIFAVFDTKAISLDNFVAKLNNRFPTIKFTYEMEHNEQQPFLDVLVIRNNENNEIYEVCKLINETGNVAPDPATLRRRDLEGRSMSSYLKDQRFTKVEDLYKYCGFGYLNYNPVCYDQLKLRQSWPEILHQDAGSGGAVVGTLSGSDYGFWIRFYKQIILKIA</sequence>
<dbReference type="Pfam" id="PF00078">
    <property type="entry name" value="RVT_1"/>
    <property type="match status" value="1"/>
</dbReference>
<dbReference type="AlphaFoldDB" id="A0AAV8XV42"/>